<comment type="catalytic activity">
    <reaction evidence="4">
        <text>beta-D-GlcNAc-(1-&gt;4)-Mur2Ac(oyl-L-Ala-gamma-D-Glu-L-Lys-D-Ala-D-Ala)-di-trans,octa-cis-undecaprenyl diphosphate + ATP = beta-D-GlcNAc-(1-&gt;4)-Mur2Ac(oyl-L-Ala-gamma-D-O-P-Glu-L-Lys-D-Ala-D-Ala)-di-trans,octa-cis-undecaprenyl diphosphate + ADP</text>
        <dbReference type="Rhea" id="RHEA:59488"/>
        <dbReference type="ChEBI" id="CHEBI:30616"/>
        <dbReference type="ChEBI" id="CHEBI:60033"/>
        <dbReference type="ChEBI" id="CHEBI:143132"/>
        <dbReference type="ChEBI" id="CHEBI:456216"/>
    </reaction>
</comment>
<dbReference type="InterPro" id="IPR018109">
    <property type="entry name" value="Folylpolyglutamate_synth_CS"/>
</dbReference>
<comment type="similarity">
    <text evidence="4">Belongs to the MurCDEF family. MurT subfamily.</text>
</comment>
<name>A0A1F4UQT9_UNCKA</name>
<feature type="domain" description="Lipid II isoglutaminyl synthase (glutamine-hydrolyzing) subunit MurT C-terminal" evidence="6">
    <location>
        <begin position="311"/>
        <end position="419"/>
    </location>
</feature>
<keyword evidence="4" id="KW-0961">Cell wall biogenesis/degradation</keyword>
<keyword evidence="3 4" id="KW-0067">ATP-binding</keyword>
<keyword evidence="4" id="KW-0479">Metal-binding</keyword>
<dbReference type="Pfam" id="PF08245">
    <property type="entry name" value="Mur_ligase_M"/>
    <property type="match status" value="1"/>
</dbReference>
<feature type="domain" description="Mur ligase central" evidence="5">
    <location>
        <begin position="56"/>
        <end position="271"/>
    </location>
</feature>
<dbReference type="InterPro" id="IPR013564">
    <property type="entry name" value="MurT_C"/>
</dbReference>
<dbReference type="EC" id="6.3.5.13" evidence="4"/>
<dbReference type="InterPro" id="IPR043703">
    <property type="entry name" value="Lipid_II_synth_MurT"/>
</dbReference>
<comment type="function">
    <text evidence="4">The lipid II isoglutaminyl synthase complex catalyzes the formation of alpha-D-isoglutamine in the cell wall lipid II stem peptide. The MurT subunit catalyzes the ATP-dependent amidation of D-glutamate residue of lipid II, converting it to an isoglutamine residue.</text>
</comment>
<comment type="catalytic activity">
    <reaction evidence="4">
        <text>beta-D-GlcNAc-(1-&gt;4)-Mur2Ac(oyl-L-Ala-gamma-D-Glu-L-Lys-D-Ala-D-Ala)-di-trans,octa-cis-undecaprenyl diphosphate + L-glutamine + ATP + H2O = beta-D-GlcNAc-(1-&gt;4)-Mur2Ac(oyl-L-Ala-D-isoglutaminyl-L-Lys-D-Ala-D-Ala)-di-trans,octa-cis-undecaprenyl diphosphate + L-glutamate + ADP + phosphate + H(+)</text>
        <dbReference type="Rhea" id="RHEA:57928"/>
        <dbReference type="ChEBI" id="CHEBI:15377"/>
        <dbReference type="ChEBI" id="CHEBI:15378"/>
        <dbReference type="ChEBI" id="CHEBI:29985"/>
        <dbReference type="ChEBI" id="CHEBI:30616"/>
        <dbReference type="ChEBI" id="CHEBI:43474"/>
        <dbReference type="ChEBI" id="CHEBI:58359"/>
        <dbReference type="ChEBI" id="CHEBI:60033"/>
        <dbReference type="ChEBI" id="CHEBI:62233"/>
        <dbReference type="ChEBI" id="CHEBI:456216"/>
        <dbReference type="EC" id="6.3.5.13"/>
    </reaction>
</comment>
<proteinExistence type="inferred from homology"/>
<evidence type="ECO:0000313" key="8">
    <source>
        <dbReference type="Proteomes" id="UP000176444"/>
    </source>
</evidence>
<dbReference type="PANTHER" id="PTHR23135">
    <property type="entry name" value="MUR LIGASE FAMILY MEMBER"/>
    <property type="match status" value="1"/>
</dbReference>
<feature type="binding site" evidence="4">
    <location>
        <position position="218"/>
    </location>
    <ligand>
        <name>Zn(2+)</name>
        <dbReference type="ChEBI" id="CHEBI:29105"/>
    </ligand>
</feature>
<comment type="caution">
    <text evidence="7">The sequence shown here is derived from an EMBL/GenBank/DDBJ whole genome shotgun (WGS) entry which is preliminary data.</text>
</comment>
<dbReference type="Gene3D" id="3.40.1190.10">
    <property type="entry name" value="Mur-like, catalytic domain"/>
    <property type="match status" value="1"/>
</dbReference>
<dbReference type="GO" id="GO:0008360">
    <property type="term" value="P:regulation of cell shape"/>
    <property type="evidence" value="ECO:0007669"/>
    <property type="project" value="UniProtKB-KW"/>
</dbReference>
<dbReference type="SUPFAM" id="SSF53623">
    <property type="entry name" value="MurD-like peptide ligases, catalytic domain"/>
    <property type="match status" value="1"/>
</dbReference>
<dbReference type="InterPro" id="IPR036565">
    <property type="entry name" value="Mur-like_cat_sf"/>
</dbReference>
<evidence type="ECO:0000256" key="1">
    <source>
        <dbReference type="ARBA" id="ARBA00022598"/>
    </source>
</evidence>
<dbReference type="AlphaFoldDB" id="A0A1F4UQT9"/>
<feature type="binding site" evidence="4">
    <location>
        <position position="215"/>
    </location>
    <ligand>
        <name>Zn(2+)</name>
        <dbReference type="ChEBI" id="CHEBI:29105"/>
    </ligand>
</feature>
<dbReference type="PANTHER" id="PTHR23135:SF7">
    <property type="entry name" value="LIPID II ISOGLUTAMINYL SYNTHASE (GLUTAMINE-HYDROLYZING) SUBUNIT MURT"/>
    <property type="match status" value="1"/>
</dbReference>
<evidence type="ECO:0000256" key="2">
    <source>
        <dbReference type="ARBA" id="ARBA00022741"/>
    </source>
</evidence>
<evidence type="ECO:0000256" key="4">
    <source>
        <dbReference type="HAMAP-Rule" id="MF_02214"/>
    </source>
</evidence>
<evidence type="ECO:0000256" key="3">
    <source>
        <dbReference type="ARBA" id="ARBA00022840"/>
    </source>
</evidence>
<reference evidence="7 8" key="1">
    <citation type="journal article" date="2016" name="Nat. Commun.">
        <title>Thousands of microbial genomes shed light on interconnected biogeochemical processes in an aquifer system.</title>
        <authorList>
            <person name="Anantharaman K."/>
            <person name="Brown C.T."/>
            <person name="Hug L.A."/>
            <person name="Sharon I."/>
            <person name="Castelle C.J."/>
            <person name="Probst A.J."/>
            <person name="Thomas B.C."/>
            <person name="Singh A."/>
            <person name="Wilkins M.J."/>
            <person name="Karaoz U."/>
            <person name="Brodie E.L."/>
            <person name="Williams K.H."/>
            <person name="Hubbard S.S."/>
            <person name="Banfield J.F."/>
        </authorList>
    </citation>
    <scope>NUCLEOTIDE SEQUENCE [LARGE SCALE GENOMIC DNA]</scope>
</reference>
<keyword evidence="1 4" id="KW-0436">Ligase</keyword>
<gene>
    <name evidence="4" type="primary">murT</name>
    <name evidence="7" type="ORF">A2713_01030</name>
</gene>
<dbReference type="GO" id="GO:0008270">
    <property type="term" value="F:zinc ion binding"/>
    <property type="evidence" value="ECO:0007669"/>
    <property type="project" value="UniProtKB-UniRule"/>
</dbReference>
<keyword evidence="4" id="KW-0862">Zinc</keyword>
<evidence type="ECO:0000313" key="7">
    <source>
        <dbReference type="EMBL" id="OGC47351.1"/>
    </source>
</evidence>
<dbReference type="GO" id="GO:0140282">
    <property type="term" value="F:carbon-nitrogen ligase activity on lipid II"/>
    <property type="evidence" value="ECO:0007669"/>
    <property type="project" value="UniProtKB-UniRule"/>
</dbReference>
<accession>A0A1F4UQT9</accession>
<dbReference type="Pfam" id="PF08353">
    <property type="entry name" value="MurT_C"/>
    <property type="match status" value="1"/>
</dbReference>
<dbReference type="GO" id="GO:0009252">
    <property type="term" value="P:peptidoglycan biosynthetic process"/>
    <property type="evidence" value="ECO:0007669"/>
    <property type="project" value="UniProtKB-UniRule"/>
</dbReference>
<dbReference type="InterPro" id="IPR013221">
    <property type="entry name" value="Mur_ligase_cen"/>
</dbReference>
<protein>
    <recommendedName>
        <fullName evidence="4">Lipid II isoglutaminyl synthase (glutamine-hydrolyzing) subunit MurT</fullName>
        <ecNumber evidence="4">6.3.5.13</ecNumber>
    </recommendedName>
</protein>
<feature type="active site" evidence="4">
    <location>
        <position position="346"/>
    </location>
</feature>
<comment type="pathway">
    <text evidence="4">Cell wall biogenesis; peptidoglycan biosynthesis.</text>
</comment>
<dbReference type="GO" id="GO:0004326">
    <property type="term" value="F:tetrahydrofolylpolyglutamate synthase activity"/>
    <property type="evidence" value="ECO:0007669"/>
    <property type="project" value="InterPro"/>
</dbReference>
<keyword evidence="4" id="KW-0573">Peptidoglycan synthesis</keyword>
<feature type="binding site" evidence="4">
    <location>
        <position position="237"/>
    </location>
    <ligand>
        <name>Zn(2+)</name>
        <dbReference type="ChEBI" id="CHEBI:29105"/>
    </ligand>
</feature>
<dbReference type="HAMAP" id="MF_02214">
    <property type="entry name" value="Lipid_II_synth_MurT"/>
    <property type="match status" value="1"/>
</dbReference>
<organism evidence="7 8">
    <name type="scientific">candidate division WWE3 bacterium RIFCSPHIGHO2_01_FULL_35_17</name>
    <dbReference type="NCBI Taxonomy" id="1802614"/>
    <lineage>
        <taxon>Bacteria</taxon>
        <taxon>Katanobacteria</taxon>
    </lineage>
</organism>
<sequence>MNLFLIFFGKIIIRISRFFNFGNGSTWPGHIALLISKNFIKDILKTNGKRLKTILIAGTNGKTTTGKLIQTILERNGKRVFRNEGGANLLNGIASTLALHSTVVGRLSYDFAIFEIDENTLPLILKEVKNPDFIILLNLFRDQLDRYGEVNTISKKWSDALKDINNKTTLILNADDPQVAYLGLRLKGVSVKFFGLNDKGLATLKNQHAVDSTYCPNCNSKLTYSAIYYSHLGIWKCPSCKNSWPKPDISSFPIYPLPGTYNRYNTLAAVLLSRQLNIEEKDIIGGLKNFQPAFGRQEEINIYGKKVQIFLSKNPASFNESLRTIDSLNAKNVLFVLNDRIPDGRDVSWIWDADFEDFSSQFKNIIVSGDRLFDMGLRLKYAEFKEFQAEDNLTKAIGVTINKTPKNKTLYILPTYSAMLEVRKILTGKKIL</sequence>
<dbReference type="GO" id="GO:0071555">
    <property type="term" value="P:cell wall organization"/>
    <property type="evidence" value="ECO:0007669"/>
    <property type="project" value="UniProtKB-KW"/>
</dbReference>
<dbReference type="PROSITE" id="PS01011">
    <property type="entry name" value="FOLYLPOLYGLU_SYNT_1"/>
    <property type="match status" value="1"/>
</dbReference>
<keyword evidence="2 4" id="KW-0547">Nucleotide-binding</keyword>
<evidence type="ECO:0000259" key="6">
    <source>
        <dbReference type="Pfam" id="PF08353"/>
    </source>
</evidence>
<comment type="subunit">
    <text evidence="4">Forms a heterodimer with GatD.</text>
</comment>
<feature type="binding site" evidence="4">
    <location>
        <position position="240"/>
    </location>
    <ligand>
        <name>Zn(2+)</name>
        <dbReference type="ChEBI" id="CHEBI:29105"/>
    </ligand>
</feature>
<dbReference type="EMBL" id="MEUX01000018">
    <property type="protein sequence ID" value="OGC47351.1"/>
    <property type="molecule type" value="Genomic_DNA"/>
</dbReference>
<keyword evidence="4" id="KW-0133">Cell shape</keyword>
<comment type="catalytic activity">
    <reaction evidence="4">
        <text>beta-D-GlcNAc-(1-&gt;4)-Mur2Ac(oyl-L-Ala-gamma-D-O-P-Glu-L-Lys-D-Ala-D-Ala)-di-trans,octa-cis-undecaprenyl diphosphate + NH4(+) = beta-D-GlcNAc-(1-&gt;4)-Mur2Ac(oyl-L-Ala-D-isoglutaminyl-L-Lys-D-Ala-D-Ala)-di-trans,octa-cis-undecaprenyl diphosphate + phosphate + H(+)</text>
        <dbReference type="Rhea" id="RHEA:57932"/>
        <dbReference type="ChEBI" id="CHEBI:15378"/>
        <dbReference type="ChEBI" id="CHEBI:28938"/>
        <dbReference type="ChEBI" id="CHEBI:43474"/>
        <dbReference type="ChEBI" id="CHEBI:62233"/>
        <dbReference type="ChEBI" id="CHEBI:143132"/>
    </reaction>
</comment>
<evidence type="ECO:0000259" key="5">
    <source>
        <dbReference type="Pfam" id="PF08245"/>
    </source>
</evidence>
<dbReference type="Proteomes" id="UP000176444">
    <property type="component" value="Unassembled WGS sequence"/>
</dbReference>
<dbReference type="UniPathway" id="UPA00219"/>
<dbReference type="GO" id="GO:0005524">
    <property type="term" value="F:ATP binding"/>
    <property type="evidence" value="ECO:0007669"/>
    <property type="project" value="UniProtKB-UniRule"/>
</dbReference>